<feature type="compositionally biased region" description="Polar residues" evidence="1">
    <location>
        <begin position="42"/>
        <end position="54"/>
    </location>
</feature>
<sequence>MSRIGQGACHGGYIVAGWQIVNVVVWVPVGDTFGFMFKSGNGRNNFSGQLSNKPENPVSDL</sequence>
<reference evidence="2 3" key="1">
    <citation type="submission" date="2019-11" db="EMBL/GenBank/DDBJ databases">
        <title>Comparative genomics of hydrocarbon-degrading Desulfosarcina strains.</title>
        <authorList>
            <person name="Watanabe M."/>
            <person name="Kojima H."/>
            <person name="Fukui M."/>
        </authorList>
    </citation>
    <scope>NUCLEOTIDE SEQUENCE [LARGE SCALE GENOMIC DNA]</scope>
    <source>
        <strain evidence="3">oXyS1</strain>
    </source>
</reference>
<feature type="region of interest" description="Disordered" evidence="1">
    <location>
        <begin position="42"/>
        <end position="61"/>
    </location>
</feature>
<dbReference type="Proteomes" id="UP000422108">
    <property type="component" value="Chromosome"/>
</dbReference>
<name>A0A5K8ACL5_9BACT</name>
<accession>A0A5K8ACL5</accession>
<organism evidence="2 3">
    <name type="scientific">Desulfosarcina ovata subsp. ovata</name>
    <dbReference type="NCBI Taxonomy" id="2752305"/>
    <lineage>
        <taxon>Bacteria</taxon>
        <taxon>Pseudomonadati</taxon>
        <taxon>Thermodesulfobacteriota</taxon>
        <taxon>Desulfobacteria</taxon>
        <taxon>Desulfobacterales</taxon>
        <taxon>Desulfosarcinaceae</taxon>
        <taxon>Desulfosarcina</taxon>
    </lineage>
</organism>
<gene>
    <name evidence="2" type="ORF">DSCOOX_28600</name>
</gene>
<evidence type="ECO:0000256" key="1">
    <source>
        <dbReference type="SAM" id="MobiDB-lite"/>
    </source>
</evidence>
<protein>
    <submittedName>
        <fullName evidence="2">Uncharacterized protein</fullName>
    </submittedName>
</protein>
<evidence type="ECO:0000313" key="3">
    <source>
        <dbReference type="Proteomes" id="UP000422108"/>
    </source>
</evidence>
<proteinExistence type="predicted"/>
<dbReference type="AlphaFoldDB" id="A0A5K8ACL5"/>
<keyword evidence="3" id="KW-1185">Reference proteome</keyword>
<evidence type="ECO:0000313" key="2">
    <source>
        <dbReference type="EMBL" id="BBO89680.1"/>
    </source>
</evidence>
<dbReference type="EMBL" id="AP021879">
    <property type="protein sequence ID" value="BBO89680.1"/>
    <property type="molecule type" value="Genomic_DNA"/>
</dbReference>